<organism evidence="14">
    <name type="scientific">Collimonas fungivorans</name>
    <dbReference type="NCBI Taxonomy" id="158899"/>
    <lineage>
        <taxon>Bacteria</taxon>
        <taxon>Pseudomonadati</taxon>
        <taxon>Pseudomonadota</taxon>
        <taxon>Betaproteobacteria</taxon>
        <taxon>Burkholderiales</taxon>
        <taxon>Oxalobacteraceae</taxon>
        <taxon>Collimonas</taxon>
    </lineage>
</organism>
<proteinExistence type="inferred from homology"/>
<evidence type="ECO:0000256" key="10">
    <source>
        <dbReference type="ARBA" id="ARBA00023237"/>
    </source>
</evidence>
<comment type="similarity">
    <text evidence="3">Belongs to the autotransporter-2 (AT-2) (TC 1.B.40) family.</text>
</comment>
<evidence type="ECO:0000259" key="11">
    <source>
        <dbReference type="Pfam" id="PF03895"/>
    </source>
</evidence>
<name>A0A127PC80_9BURK</name>
<evidence type="ECO:0000256" key="5">
    <source>
        <dbReference type="ARBA" id="ARBA00022452"/>
    </source>
</evidence>
<dbReference type="AlphaFoldDB" id="A0A127PC80"/>
<keyword evidence="5" id="KW-1134">Transmembrane beta strand</keyword>
<feature type="domain" description="Trimeric autotransporter adhesin YadA-like C-terminal membrane anchor" evidence="11">
    <location>
        <begin position="235"/>
        <end position="294"/>
    </location>
</feature>
<feature type="domain" description="Trimeric autotransporter adhesin YadA-like stalk" evidence="13">
    <location>
        <begin position="188"/>
        <end position="216"/>
    </location>
</feature>
<protein>
    <submittedName>
        <fullName evidence="14">YadA-like C-terminal region family protein</fullName>
    </submittedName>
</protein>
<evidence type="ECO:0000259" key="12">
    <source>
        <dbReference type="Pfam" id="PF05658"/>
    </source>
</evidence>
<feature type="domain" description="Trimeric autotransporter adhesin YadA-like head" evidence="12">
    <location>
        <begin position="88"/>
        <end position="114"/>
    </location>
</feature>
<dbReference type="Gene3D" id="3.30.1300.30">
    <property type="entry name" value="GSPII I/J protein-like"/>
    <property type="match status" value="1"/>
</dbReference>
<dbReference type="SUPFAM" id="SSF54523">
    <property type="entry name" value="Pili subunits"/>
    <property type="match status" value="1"/>
</dbReference>
<dbReference type="Pfam" id="PF03895">
    <property type="entry name" value="YadA_anchor"/>
    <property type="match status" value="1"/>
</dbReference>
<dbReference type="PATRIC" id="fig|158899.10.peg.2754"/>
<reference evidence="14 15" key="1">
    <citation type="submission" date="2015-11" db="EMBL/GenBank/DDBJ databases">
        <title>Exploring the genomic traits of fungus-feeding bacterial genus Collimonas.</title>
        <authorList>
            <person name="Song C."/>
            <person name="Schmidt R."/>
            <person name="de Jager V."/>
            <person name="Krzyzanowska D."/>
            <person name="Jongedijk E."/>
            <person name="Cankar K."/>
            <person name="Beekwilder J."/>
            <person name="van Veen A."/>
            <person name="de Boer W."/>
            <person name="van Veen J.A."/>
            <person name="Garbeva P."/>
        </authorList>
    </citation>
    <scope>NUCLEOTIDE SEQUENCE [LARGE SCALE GENOMIC DNA]</scope>
    <source>
        <strain evidence="14 15">Ter6</strain>
    </source>
</reference>
<dbReference type="InterPro" id="IPR045584">
    <property type="entry name" value="Pilin-like"/>
</dbReference>
<dbReference type="InterPro" id="IPR005594">
    <property type="entry name" value="YadA_C"/>
</dbReference>
<evidence type="ECO:0000256" key="7">
    <source>
        <dbReference type="ARBA" id="ARBA00022729"/>
    </source>
</evidence>
<evidence type="ECO:0000256" key="4">
    <source>
        <dbReference type="ARBA" id="ARBA00022448"/>
    </source>
</evidence>
<dbReference type="GO" id="GO:0009279">
    <property type="term" value="C:cell outer membrane"/>
    <property type="evidence" value="ECO:0007669"/>
    <property type="project" value="UniProtKB-SubCell"/>
</dbReference>
<sequence>MVSLSTGITNITNGAASLSTSLKPLVDGANAANANGATVGATTIGGANSDGTVRTRGTSGTVINNVNAATCGSVNGVDATGTGLCAQATKDGATAIGSNAQATDTNTTAVGFRALASQAGSVAIGYNARATGDPTVAIGNNALASGNDSVAMGAGAQATANNSVALGANSVADQASTVSVGAPGSERRITNVAAGVNPTDAVNVSQLNQVASQVGDVQRMAYSGVAMAGALAGLPQVEAGKTFALGAGIGSYAGYTALAIGASAHVSRDTVVKFGVSTTSGSRTLINAGIGYSW</sequence>
<keyword evidence="8" id="KW-0653">Protein transport</keyword>
<dbReference type="InterPro" id="IPR011049">
    <property type="entry name" value="Serralysin-like_metalloprot_C"/>
</dbReference>
<dbReference type="InterPro" id="IPR008640">
    <property type="entry name" value="Adhesin_Head_dom"/>
</dbReference>
<gene>
    <name evidence="14" type="ORF">CFter6_2762</name>
</gene>
<evidence type="ECO:0000313" key="14">
    <source>
        <dbReference type="EMBL" id="AMO95430.1"/>
    </source>
</evidence>
<keyword evidence="4" id="KW-0813">Transport</keyword>
<evidence type="ECO:0000313" key="15">
    <source>
        <dbReference type="Proteomes" id="UP000072421"/>
    </source>
</evidence>
<feature type="domain" description="Trimeric autotransporter adhesin YadA-like head" evidence="12">
    <location>
        <begin position="116"/>
        <end position="142"/>
    </location>
</feature>
<keyword evidence="10" id="KW-0998">Cell outer membrane</keyword>
<evidence type="ECO:0000256" key="1">
    <source>
        <dbReference type="ARBA" id="ARBA00004241"/>
    </source>
</evidence>
<dbReference type="GO" id="GO:0009986">
    <property type="term" value="C:cell surface"/>
    <property type="evidence" value="ECO:0007669"/>
    <property type="project" value="UniProtKB-SubCell"/>
</dbReference>
<keyword evidence="9" id="KW-0472">Membrane</keyword>
<dbReference type="EMBL" id="CP013232">
    <property type="protein sequence ID" value="AMO95430.1"/>
    <property type="molecule type" value="Genomic_DNA"/>
</dbReference>
<dbReference type="SUPFAM" id="SSF101967">
    <property type="entry name" value="Adhesin YadA, collagen-binding domain"/>
    <property type="match status" value="1"/>
</dbReference>
<comment type="subcellular location">
    <subcellularLocation>
        <location evidence="2">Cell outer membrane</location>
    </subcellularLocation>
    <subcellularLocation>
        <location evidence="1">Cell surface</location>
    </subcellularLocation>
</comment>
<dbReference type="Pfam" id="PF05658">
    <property type="entry name" value="YadA_head"/>
    <property type="match status" value="3"/>
</dbReference>
<evidence type="ECO:0000256" key="6">
    <source>
        <dbReference type="ARBA" id="ARBA00022692"/>
    </source>
</evidence>
<evidence type="ECO:0000256" key="3">
    <source>
        <dbReference type="ARBA" id="ARBA00005848"/>
    </source>
</evidence>
<evidence type="ECO:0000256" key="8">
    <source>
        <dbReference type="ARBA" id="ARBA00022927"/>
    </source>
</evidence>
<dbReference type="InterPro" id="IPR008635">
    <property type="entry name" value="Coiled_stalk_dom"/>
</dbReference>
<keyword evidence="7" id="KW-0732">Signal</keyword>
<evidence type="ECO:0000256" key="2">
    <source>
        <dbReference type="ARBA" id="ARBA00004442"/>
    </source>
</evidence>
<keyword evidence="6" id="KW-0812">Transmembrane</keyword>
<dbReference type="GO" id="GO:0015031">
    <property type="term" value="P:protein transport"/>
    <property type="evidence" value="ECO:0007669"/>
    <property type="project" value="UniProtKB-KW"/>
</dbReference>
<dbReference type="Proteomes" id="UP000072421">
    <property type="component" value="Chromosome"/>
</dbReference>
<dbReference type="Gene3D" id="2.150.10.10">
    <property type="entry name" value="Serralysin-like metalloprotease, C-terminal"/>
    <property type="match status" value="1"/>
</dbReference>
<evidence type="ECO:0000256" key="9">
    <source>
        <dbReference type="ARBA" id="ARBA00023136"/>
    </source>
</evidence>
<dbReference type="CDD" id="cd12820">
    <property type="entry name" value="LbR_YadA-like"/>
    <property type="match status" value="1"/>
</dbReference>
<feature type="domain" description="Trimeric autotransporter adhesin YadA-like head" evidence="12">
    <location>
        <begin position="144"/>
        <end position="170"/>
    </location>
</feature>
<evidence type="ECO:0000259" key="13">
    <source>
        <dbReference type="Pfam" id="PF05662"/>
    </source>
</evidence>
<dbReference type="Pfam" id="PF05662">
    <property type="entry name" value="YadA_stalk"/>
    <property type="match status" value="1"/>
</dbReference>
<accession>A0A127PC80</accession>